<dbReference type="HOGENOM" id="CLU_653317_0_0_4"/>
<protein>
    <submittedName>
        <fullName evidence="3">Beta-lactamase</fullName>
    </submittedName>
</protein>
<feature type="chain" id="PRO_5004233494" evidence="1">
    <location>
        <begin position="21"/>
        <end position="420"/>
    </location>
</feature>
<feature type="domain" description="Beta-lactamase-related" evidence="2">
    <location>
        <begin position="113"/>
        <end position="394"/>
    </location>
</feature>
<evidence type="ECO:0000256" key="1">
    <source>
        <dbReference type="SAM" id="SignalP"/>
    </source>
</evidence>
<dbReference type="AlphaFoldDB" id="Q47E73"/>
<dbReference type="OrthoDB" id="9814204at2"/>
<reference evidence="3" key="1">
    <citation type="submission" date="2005-08" db="EMBL/GenBank/DDBJ databases">
        <title>Complete sequence of Dechloromonas aromatica RCB.</title>
        <authorList>
            <person name="Salinero K.K."/>
            <person name="Copeland A."/>
            <person name="Lucas S."/>
            <person name="Lapidus A."/>
            <person name="Barry K."/>
            <person name="Detter J.C."/>
            <person name="Glavina T."/>
            <person name="Hammon N."/>
            <person name="Israni S."/>
            <person name="Pitluck S."/>
            <person name="Di Bartolo G."/>
            <person name="Trong S."/>
            <person name="Schmutz J."/>
            <person name="Larimer F."/>
            <person name="Land M."/>
            <person name="Ivanova N."/>
            <person name="Richardson P."/>
        </authorList>
    </citation>
    <scope>NUCLEOTIDE SEQUENCE</scope>
    <source>
        <strain evidence="3">RCB</strain>
    </source>
</reference>
<dbReference type="InterPro" id="IPR012338">
    <property type="entry name" value="Beta-lactam/transpept-like"/>
</dbReference>
<feature type="signal peptide" evidence="1">
    <location>
        <begin position="1"/>
        <end position="20"/>
    </location>
</feature>
<accession>Q47E73</accession>
<dbReference type="InterPro" id="IPR050789">
    <property type="entry name" value="Diverse_Enzym_Activities"/>
</dbReference>
<dbReference type="eggNOG" id="COG1680">
    <property type="taxonomic scope" value="Bacteria"/>
</dbReference>
<dbReference type="EMBL" id="CP000089">
    <property type="protein sequence ID" value="AAZ46858.1"/>
    <property type="molecule type" value="Genomic_DNA"/>
</dbReference>
<dbReference type="SUPFAM" id="SSF56601">
    <property type="entry name" value="beta-lactamase/transpeptidase-like"/>
    <property type="match status" value="1"/>
</dbReference>
<dbReference type="STRING" id="159087.Daro_2115"/>
<dbReference type="KEGG" id="dar:Daro_2115"/>
<dbReference type="Pfam" id="PF00144">
    <property type="entry name" value="Beta-lactamase"/>
    <property type="match status" value="1"/>
</dbReference>
<dbReference type="Gene3D" id="3.40.710.10">
    <property type="entry name" value="DD-peptidase/beta-lactamase superfamily"/>
    <property type="match status" value="1"/>
</dbReference>
<evidence type="ECO:0000313" key="3">
    <source>
        <dbReference type="EMBL" id="AAZ46858.1"/>
    </source>
</evidence>
<organism evidence="3">
    <name type="scientific">Dechloromonas aromatica (strain RCB)</name>
    <dbReference type="NCBI Taxonomy" id="159087"/>
    <lineage>
        <taxon>Bacteria</taxon>
        <taxon>Pseudomonadati</taxon>
        <taxon>Pseudomonadota</taxon>
        <taxon>Betaproteobacteria</taxon>
        <taxon>Rhodocyclales</taxon>
        <taxon>Azonexaceae</taxon>
        <taxon>Dechloromonas</taxon>
    </lineage>
</organism>
<sequence>MIRRLPATLLSLFIASGTWAANSTCQFEQVPVGPQKQGPWIDKSNWLAIENQRLTLQAGELFMPAWRLAPTGDGQITTAKQRPIDDFQVVDPLDGSSRDLAFLLDSRLYVDGLVVLRNGRVVAERYRNGLTPDKPRLLLQATRPLLNLLGAMSVSQGKLAADKSVSRFLPKMAPSAGLRKLSIRRLLENEQRHSWTSEDLESWQQAGGWTTNQAGNGIRAWLAQAGRWEKPLGEPETNTFAANPDDDLLAWVLAESNAMPLSRLFCEGLLSRNPPEHSALWVSDSQGVELASGLGLSLRDFAKLGQLLVEARSSRNRAKIPSWFIEALVASSGMRLTEIKGLSKGSEQRYGFVHLGGAPNRVALFGAHGTSLYIDFDKRLIIAFYATRPGEITPETLALLEHTWKAIDRAIALLATSVSQ</sequence>
<evidence type="ECO:0000259" key="2">
    <source>
        <dbReference type="Pfam" id="PF00144"/>
    </source>
</evidence>
<dbReference type="PANTHER" id="PTHR43283">
    <property type="entry name" value="BETA-LACTAMASE-RELATED"/>
    <property type="match status" value="1"/>
</dbReference>
<gene>
    <name evidence="3" type="ordered locus">Daro_2115</name>
</gene>
<keyword evidence="1" id="KW-0732">Signal</keyword>
<dbReference type="InterPro" id="IPR001466">
    <property type="entry name" value="Beta-lactam-related"/>
</dbReference>
<dbReference type="PANTHER" id="PTHR43283:SF7">
    <property type="entry name" value="BETA-LACTAMASE-RELATED DOMAIN-CONTAINING PROTEIN"/>
    <property type="match status" value="1"/>
</dbReference>
<proteinExistence type="predicted"/>
<name>Q47E73_DECAR</name>